<dbReference type="EMBL" id="CAJPEX010014992">
    <property type="protein sequence ID" value="CAG0925608.1"/>
    <property type="molecule type" value="Genomic_DNA"/>
</dbReference>
<dbReference type="OrthoDB" id="5912242at2759"/>
<dbReference type="EMBL" id="OA897029">
    <property type="protein sequence ID" value="CAD7285456.1"/>
    <property type="molecule type" value="Genomic_DNA"/>
</dbReference>
<name>A0A7R9C1B6_9CRUS</name>
<proteinExistence type="predicted"/>
<evidence type="ECO:0000313" key="1">
    <source>
        <dbReference type="EMBL" id="CAD7285456.1"/>
    </source>
</evidence>
<sequence>MLCSCPVRYVNDANGKTCLPVKRLDEPCVISEQCLATSPDSTCLKNADALGLGEDCVTGDLCQARVTGSTCDAGSKKCVCEANNYIQFRIPNQTLDTCIPVVSLDGICVYDESCQATDANALCLSQNGEKRCGCNSKNFTAVLGQC</sequence>
<keyword evidence="2" id="KW-1185">Reference proteome</keyword>
<dbReference type="AlphaFoldDB" id="A0A7R9C1B6"/>
<feature type="non-terminal residue" evidence="1">
    <location>
        <position position="146"/>
    </location>
</feature>
<reference evidence="1" key="1">
    <citation type="submission" date="2020-11" db="EMBL/GenBank/DDBJ databases">
        <authorList>
            <person name="Tran Van P."/>
        </authorList>
    </citation>
    <scope>NUCLEOTIDE SEQUENCE</scope>
</reference>
<evidence type="ECO:0008006" key="3">
    <source>
        <dbReference type="Google" id="ProtNLM"/>
    </source>
</evidence>
<gene>
    <name evidence="1" type="ORF">NMOB1V02_LOCUS13058</name>
</gene>
<accession>A0A7R9C1B6</accession>
<protein>
    <recommendedName>
        <fullName evidence="3">EB domain-containing protein</fullName>
    </recommendedName>
</protein>
<evidence type="ECO:0000313" key="2">
    <source>
        <dbReference type="Proteomes" id="UP000678499"/>
    </source>
</evidence>
<organism evidence="1">
    <name type="scientific">Notodromas monacha</name>
    <dbReference type="NCBI Taxonomy" id="399045"/>
    <lineage>
        <taxon>Eukaryota</taxon>
        <taxon>Metazoa</taxon>
        <taxon>Ecdysozoa</taxon>
        <taxon>Arthropoda</taxon>
        <taxon>Crustacea</taxon>
        <taxon>Oligostraca</taxon>
        <taxon>Ostracoda</taxon>
        <taxon>Podocopa</taxon>
        <taxon>Podocopida</taxon>
        <taxon>Cypridocopina</taxon>
        <taxon>Cypridoidea</taxon>
        <taxon>Cyprididae</taxon>
        <taxon>Notodromas</taxon>
    </lineage>
</organism>
<dbReference type="Proteomes" id="UP000678499">
    <property type="component" value="Unassembled WGS sequence"/>
</dbReference>